<keyword evidence="2 3" id="KW-0040">ANK repeat</keyword>
<dbReference type="SMART" id="SM00248">
    <property type="entry name" value="ANK"/>
    <property type="match status" value="6"/>
</dbReference>
<dbReference type="SUPFAM" id="SSF48403">
    <property type="entry name" value="Ankyrin repeat"/>
    <property type="match status" value="1"/>
</dbReference>
<evidence type="ECO:0000313" key="5">
    <source>
        <dbReference type="EMBL" id="GAQ08762.1"/>
    </source>
</evidence>
<feature type="repeat" description="ANK" evidence="3">
    <location>
        <begin position="312"/>
        <end position="344"/>
    </location>
</feature>
<dbReference type="Pfam" id="PF13637">
    <property type="entry name" value="Ank_4"/>
    <property type="match status" value="2"/>
</dbReference>
<feature type="signal peptide" evidence="4">
    <location>
        <begin position="1"/>
        <end position="26"/>
    </location>
</feature>
<feature type="chain" id="PRO_5043023945" evidence="4">
    <location>
        <begin position="27"/>
        <end position="537"/>
    </location>
</feature>
<feature type="repeat" description="ANK" evidence="3">
    <location>
        <begin position="478"/>
        <end position="510"/>
    </location>
</feature>
<dbReference type="Proteomes" id="UP000051487">
    <property type="component" value="Unassembled WGS sequence"/>
</dbReference>
<dbReference type="PROSITE" id="PS50297">
    <property type="entry name" value="ANK_REP_REGION"/>
    <property type="match status" value="5"/>
</dbReference>
<evidence type="ECO:0000313" key="6">
    <source>
        <dbReference type="Proteomes" id="UP000051487"/>
    </source>
</evidence>
<feature type="repeat" description="ANK" evidence="3">
    <location>
        <begin position="445"/>
        <end position="477"/>
    </location>
</feature>
<evidence type="ECO:0000256" key="3">
    <source>
        <dbReference type="PROSITE-ProRule" id="PRU00023"/>
    </source>
</evidence>
<dbReference type="PANTHER" id="PTHR24198:SF165">
    <property type="entry name" value="ANKYRIN REPEAT-CONTAINING PROTEIN-RELATED"/>
    <property type="match status" value="1"/>
</dbReference>
<sequence length="537" mass="58409">MAHFMDNPAQMVLFYAFIMVLSIASATTELVGCGTLECDCQVENRTLSALGQASFNSSYIENGTMPLTWTLGLQETQDPDRPSIDLIDRSFYLGLPQNVSLSNTTAFGGCALFFTDMTTLLKFKFVVPENGTCQDIMGADCVRDLISLAKQEASPDSSTSKNQTLDTEGFCRELAVALYDKTPKSCNPLWLGRSQESIHVDSLTGPSASRPIADLRACRPTTGKNYSVSMVDSYQSAVSYENPDLNMTLHGSSDLINLILSIPHVVPLLHSRHLQAKDESGHNLLYHIVEHGLEHLIKHFAQWIQESSIPDCGWTPLHQAVRKGDERMVKALIDAGVDISARGNSARTALHLACEAEEARIVQLLLDHGADPSAADYNGRTPLHEAVGRDTIILQKLLRRDGVDLNPREMLNGLTPLFYEAWLGRRDAFTALIDEGADADICSVNGETVLQRATLGNHADIVRLLLDRGVDINAQDNHGYTAVLVAAIAGANKCLQLLLKAGADISVVDNYGRNALHIAAWNGRTGQLGLMSAVLGS</sequence>
<accession>A0AAN4PLS2</accession>
<keyword evidence="4" id="KW-0732">Signal</keyword>
<dbReference type="Pfam" id="PF12796">
    <property type="entry name" value="Ank_2"/>
    <property type="match status" value="2"/>
</dbReference>
<dbReference type="Gene3D" id="1.25.40.20">
    <property type="entry name" value="Ankyrin repeat-containing domain"/>
    <property type="match status" value="2"/>
</dbReference>
<dbReference type="InterPro" id="IPR002110">
    <property type="entry name" value="Ankyrin_rpt"/>
</dbReference>
<reference evidence="5 6" key="1">
    <citation type="submission" date="2015-11" db="EMBL/GenBank/DDBJ databases">
        <title>Aspergillus lentulus strain IFM 54703T.</title>
        <authorList>
            <person name="Kusuya Y."/>
            <person name="Sakai K."/>
            <person name="Kamei K."/>
            <person name="Takahashi H."/>
            <person name="Yaguchi T."/>
        </authorList>
    </citation>
    <scope>NUCLEOTIDE SEQUENCE [LARGE SCALE GENOMIC DNA]</scope>
    <source>
        <strain evidence="5 6">IFM 54703</strain>
    </source>
</reference>
<comment type="caution">
    <text evidence="5">The sequence shown here is derived from an EMBL/GenBank/DDBJ whole genome shotgun (WGS) entry which is preliminary data.</text>
</comment>
<proteinExistence type="predicted"/>
<keyword evidence="1" id="KW-0677">Repeat</keyword>
<evidence type="ECO:0000256" key="1">
    <source>
        <dbReference type="ARBA" id="ARBA00022737"/>
    </source>
</evidence>
<feature type="repeat" description="ANK" evidence="3">
    <location>
        <begin position="412"/>
        <end position="444"/>
    </location>
</feature>
<organism evidence="5 6">
    <name type="scientific">Aspergillus lentulus</name>
    <dbReference type="NCBI Taxonomy" id="293939"/>
    <lineage>
        <taxon>Eukaryota</taxon>
        <taxon>Fungi</taxon>
        <taxon>Dikarya</taxon>
        <taxon>Ascomycota</taxon>
        <taxon>Pezizomycotina</taxon>
        <taxon>Eurotiomycetes</taxon>
        <taxon>Eurotiomycetidae</taxon>
        <taxon>Eurotiales</taxon>
        <taxon>Aspergillaceae</taxon>
        <taxon>Aspergillus</taxon>
        <taxon>Aspergillus subgen. Fumigati</taxon>
    </lineage>
</organism>
<dbReference type="PRINTS" id="PR01415">
    <property type="entry name" value="ANKYRIN"/>
</dbReference>
<name>A0AAN4PLS2_ASPLE</name>
<evidence type="ECO:0000256" key="4">
    <source>
        <dbReference type="SAM" id="SignalP"/>
    </source>
</evidence>
<dbReference type="PANTHER" id="PTHR24198">
    <property type="entry name" value="ANKYRIN REPEAT AND PROTEIN KINASE DOMAIN-CONTAINING PROTEIN"/>
    <property type="match status" value="1"/>
</dbReference>
<dbReference type="PROSITE" id="PS50088">
    <property type="entry name" value="ANK_REPEAT"/>
    <property type="match status" value="6"/>
</dbReference>
<dbReference type="AlphaFoldDB" id="A0AAN4PLS2"/>
<dbReference type="InterPro" id="IPR036770">
    <property type="entry name" value="Ankyrin_rpt-contain_sf"/>
</dbReference>
<feature type="repeat" description="ANK" evidence="3">
    <location>
        <begin position="378"/>
        <end position="410"/>
    </location>
</feature>
<feature type="repeat" description="ANK" evidence="3">
    <location>
        <begin position="345"/>
        <end position="377"/>
    </location>
</feature>
<dbReference type="EMBL" id="BCLY01000012">
    <property type="protein sequence ID" value="GAQ08762.1"/>
    <property type="molecule type" value="Genomic_DNA"/>
</dbReference>
<protein>
    <submittedName>
        <fullName evidence="5">Uncharacterized protein</fullName>
    </submittedName>
</protein>
<gene>
    <name evidence="5" type="ORF">ALT_6083</name>
</gene>
<evidence type="ECO:0000256" key="2">
    <source>
        <dbReference type="ARBA" id="ARBA00023043"/>
    </source>
</evidence>